<keyword evidence="2" id="KW-1185">Reference proteome</keyword>
<dbReference type="AlphaFoldDB" id="A0A8H7CRA9"/>
<protein>
    <submittedName>
        <fullName evidence="1">Uncharacterized protein</fullName>
    </submittedName>
</protein>
<gene>
    <name evidence="1" type="ORF">MSAN_01944600</name>
</gene>
<dbReference type="EMBL" id="JACAZH010000021">
    <property type="protein sequence ID" value="KAF7344623.1"/>
    <property type="molecule type" value="Genomic_DNA"/>
</dbReference>
<evidence type="ECO:0000313" key="1">
    <source>
        <dbReference type="EMBL" id="KAF7344623.1"/>
    </source>
</evidence>
<accession>A0A8H7CRA9</accession>
<organism evidence="1 2">
    <name type="scientific">Mycena sanguinolenta</name>
    <dbReference type="NCBI Taxonomy" id="230812"/>
    <lineage>
        <taxon>Eukaryota</taxon>
        <taxon>Fungi</taxon>
        <taxon>Dikarya</taxon>
        <taxon>Basidiomycota</taxon>
        <taxon>Agaricomycotina</taxon>
        <taxon>Agaricomycetes</taxon>
        <taxon>Agaricomycetidae</taxon>
        <taxon>Agaricales</taxon>
        <taxon>Marasmiineae</taxon>
        <taxon>Mycenaceae</taxon>
        <taxon>Mycena</taxon>
    </lineage>
</organism>
<comment type="caution">
    <text evidence="1">The sequence shown here is derived from an EMBL/GenBank/DDBJ whole genome shotgun (WGS) entry which is preliminary data.</text>
</comment>
<name>A0A8H7CRA9_9AGAR</name>
<reference evidence="1" key="1">
    <citation type="submission" date="2020-05" db="EMBL/GenBank/DDBJ databases">
        <title>Mycena genomes resolve the evolution of fungal bioluminescence.</title>
        <authorList>
            <person name="Tsai I.J."/>
        </authorList>
    </citation>
    <scope>NUCLEOTIDE SEQUENCE</scope>
    <source>
        <strain evidence="1">160909Yilan</strain>
    </source>
</reference>
<sequence length="173" mass="19527">MLVCKTITNEMQHYVQGRSTYTFLTMASGFDSLAQCVGWQQIPCSPSTVRTLQANLIASFWTKWWWQGDDEPTPLISDLSHPLGFDFANPSGWVASQRESEVERKKELWPDVQRCISWVVDRGLLFGAVYKIVCEWADDGDRVKWEVLPLTIDATTESGFLSSESQASEEPGA</sequence>
<proteinExistence type="predicted"/>
<dbReference type="Proteomes" id="UP000623467">
    <property type="component" value="Unassembled WGS sequence"/>
</dbReference>
<evidence type="ECO:0000313" key="2">
    <source>
        <dbReference type="Proteomes" id="UP000623467"/>
    </source>
</evidence>